<dbReference type="InterPro" id="IPR006059">
    <property type="entry name" value="SBP"/>
</dbReference>
<keyword evidence="2" id="KW-1185">Reference proteome</keyword>
<dbReference type="Pfam" id="PF01547">
    <property type="entry name" value="SBP_bac_1"/>
    <property type="match status" value="1"/>
</dbReference>
<dbReference type="AlphaFoldDB" id="A0A852ZSZ8"/>
<protein>
    <submittedName>
        <fullName evidence="1">Multiple sugar transport system substrate-binding protein</fullName>
    </submittedName>
</protein>
<reference evidence="1 2" key="1">
    <citation type="submission" date="2020-07" db="EMBL/GenBank/DDBJ databases">
        <title>Sequencing the genomes of 1000 actinobacteria strains.</title>
        <authorList>
            <person name="Klenk H.-P."/>
        </authorList>
    </citation>
    <scope>NUCLEOTIDE SEQUENCE [LARGE SCALE GENOMIC DNA]</scope>
    <source>
        <strain evidence="1 2">DSM 42178</strain>
    </source>
</reference>
<dbReference type="PROSITE" id="PS51257">
    <property type="entry name" value="PROKAR_LIPOPROTEIN"/>
    <property type="match status" value="1"/>
</dbReference>
<keyword evidence="1" id="KW-0813">Transport</keyword>
<dbReference type="SUPFAM" id="SSF53850">
    <property type="entry name" value="Periplasmic binding protein-like II"/>
    <property type="match status" value="1"/>
</dbReference>
<comment type="caution">
    <text evidence="1">The sequence shown here is derived from an EMBL/GenBank/DDBJ whole genome shotgun (WGS) entry which is preliminary data.</text>
</comment>
<dbReference type="PANTHER" id="PTHR43649:SF30">
    <property type="entry name" value="ABC TRANSPORTER SUBSTRATE-BINDING PROTEIN"/>
    <property type="match status" value="1"/>
</dbReference>
<dbReference type="EMBL" id="JACBZD010000001">
    <property type="protein sequence ID" value="NYI03934.1"/>
    <property type="molecule type" value="Genomic_DNA"/>
</dbReference>
<sequence>MPSRHRARRAAAGAGIAVSMLLATGCGGGDGGSGGGVEIRYSWWGNAERAELMQQAIDLFEERNPTIDVQPTFSSFESYWQKIATEAAGGGTPDVMQMDVQYLREYSDKNVLADLGQGPAGETIRTDGLRPGLEESGVIDGARYAVPASSNVYSMVYEPAAFEAAGLPDPAEGWTWDQYHEAYATMADTDVKAGPGYSGVLYVLELQLRQEGSALYTEDGQLAVSRERVRRFLQEGKDKLDADQLVDPGIAEQISPESPLTQRLIASEFAWDNFLVRYSAETDAELALAAPPTTDPGGPSGLYMKPGVMLSMSANSDHPEEAAALIDFLINDPEAGAILGSVRGIPATEAQLEAADLKGHDLAVAEYEQRVADVLGETPPMPPAGAGAVELALARANEDISYGTLSVDEAVDRFFTEAEEALAD</sequence>
<name>A0A852ZSZ8_9ACTN</name>
<gene>
    <name evidence="1" type="ORF">FHU37_000877</name>
</gene>
<evidence type="ECO:0000313" key="1">
    <source>
        <dbReference type="EMBL" id="NYI03934.1"/>
    </source>
</evidence>
<proteinExistence type="predicted"/>
<evidence type="ECO:0000313" key="2">
    <source>
        <dbReference type="Proteomes" id="UP000567795"/>
    </source>
</evidence>
<dbReference type="PANTHER" id="PTHR43649">
    <property type="entry name" value="ARABINOSE-BINDING PROTEIN-RELATED"/>
    <property type="match status" value="1"/>
</dbReference>
<dbReference type="InterPro" id="IPR050490">
    <property type="entry name" value="Bact_solute-bd_prot1"/>
</dbReference>
<dbReference type="Proteomes" id="UP000567795">
    <property type="component" value="Unassembled WGS sequence"/>
</dbReference>
<accession>A0A852ZSZ8</accession>
<keyword evidence="1" id="KW-0762">Sugar transport</keyword>
<organism evidence="1 2">
    <name type="scientific">Allostreptomyces psammosilenae</name>
    <dbReference type="NCBI Taxonomy" id="1892865"/>
    <lineage>
        <taxon>Bacteria</taxon>
        <taxon>Bacillati</taxon>
        <taxon>Actinomycetota</taxon>
        <taxon>Actinomycetes</taxon>
        <taxon>Kitasatosporales</taxon>
        <taxon>Streptomycetaceae</taxon>
        <taxon>Allostreptomyces</taxon>
    </lineage>
</organism>
<dbReference type="RefSeq" id="WP_179812910.1">
    <property type="nucleotide sequence ID" value="NZ_JACBZD010000001.1"/>
</dbReference>
<dbReference type="Gene3D" id="3.40.190.10">
    <property type="entry name" value="Periplasmic binding protein-like II"/>
    <property type="match status" value="2"/>
</dbReference>